<dbReference type="PANTHER" id="PTHR35807:SF1">
    <property type="entry name" value="TRANSCRIPTIONAL REGULATOR REDD"/>
    <property type="match status" value="1"/>
</dbReference>
<dbReference type="InterPro" id="IPR036388">
    <property type="entry name" value="WH-like_DNA-bd_sf"/>
</dbReference>
<evidence type="ECO:0000256" key="2">
    <source>
        <dbReference type="ARBA" id="ARBA00023015"/>
    </source>
</evidence>
<dbReference type="SMART" id="SM01043">
    <property type="entry name" value="BTAD"/>
    <property type="match status" value="1"/>
</dbReference>
<dbReference type="SUPFAM" id="SSF46894">
    <property type="entry name" value="C-terminal effector domain of the bipartite response regulators"/>
    <property type="match status" value="1"/>
</dbReference>
<dbReference type="PROSITE" id="PS51755">
    <property type="entry name" value="OMPR_PHOB"/>
    <property type="match status" value="1"/>
</dbReference>
<dbReference type="Pfam" id="PF00931">
    <property type="entry name" value="NB-ARC"/>
    <property type="match status" value="1"/>
</dbReference>
<feature type="compositionally biased region" description="Basic and acidic residues" evidence="7">
    <location>
        <begin position="277"/>
        <end position="291"/>
    </location>
</feature>
<dbReference type="InterPro" id="IPR027417">
    <property type="entry name" value="P-loop_NTPase"/>
</dbReference>
<dbReference type="InterPro" id="IPR002182">
    <property type="entry name" value="NB-ARC"/>
</dbReference>
<keyword evidence="3 6" id="KW-0238">DNA-binding</keyword>
<dbReference type="Proteomes" id="UP001589646">
    <property type="component" value="Unassembled WGS sequence"/>
</dbReference>
<keyword evidence="10" id="KW-1185">Reference proteome</keyword>
<dbReference type="InterPro" id="IPR051677">
    <property type="entry name" value="AfsR-DnrI-RedD_regulator"/>
</dbReference>
<dbReference type="EMBL" id="JBHMCE010000015">
    <property type="protein sequence ID" value="MFB9532821.1"/>
    <property type="molecule type" value="Genomic_DNA"/>
</dbReference>
<dbReference type="PRINTS" id="PR00364">
    <property type="entry name" value="DISEASERSIST"/>
</dbReference>
<evidence type="ECO:0000256" key="6">
    <source>
        <dbReference type="PROSITE-ProRule" id="PRU01091"/>
    </source>
</evidence>
<feature type="DNA-binding region" description="OmpR/PhoB-type" evidence="6">
    <location>
        <begin position="1"/>
        <end position="96"/>
    </location>
</feature>
<dbReference type="SMART" id="SM00862">
    <property type="entry name" value="Trans_reg_C"/>
    <property type="match status" value="1"/>
</dbReference>
<dbReference type="PANTHER" id="PTHR35807">
    <property type="entry name" value="TRANSCRIPTIONAL REGULATOR REDD-RELATED"/>
    <property type="match status" value="1"/>
</dbReference>
<name>A0ABV5QBG1_9ACTN</name>
<evidence type="ECO:0000256" key="7">
    <source>
        <dbReference type="SAM" id="MobiDB-lite"/>
    </source>
</evidence>
<dbReference type="InterPro" id="IPR003593">
    <property type="entry name" value="AAA+_ATPase"/>
</dbReference>
<organism evidence="9 10">
    <name type="scientific">Nonomuraea roseola</name>
    <dbReference type="NCBI Taxonomy" id="46179"/>
    <lineage>
        <taxon>Bacteria</taxon>
        <taxon>Bacillati</taxon>
        <taxon>Actinomycetota</taxon>
        <taxon>Actinomycetes</taxon>
        <taxon>Streptosporangiales</taxon>
        <taxon>Streptosporangiaceae</taxon>
        <taxon>Nonomuraea</taxon>
    </lineage>
</organism>
<dbReference type="InterPro" id="IPR016032">
    <property type="entry name" value="Sig_transdc_resp-reg_C-effctor"/>
</dbReference>
<proteinExistence type="inferred from homology"/>
<dbReference type="SMART" id="SM00028">
    <property type="entry name" value="TPR"/>
    <property type="match status" value="6"/>
</dbReference>
<evidence type="ECO:0000256" key="3">
    <source>
        <dbReference type="ARBA" id="ARBA00023125"/>
    </source>
</evidence>
<keyword evidence="4" id="KW-0804">Transcription</keyword>
<feature type="region of interest" description="Disordered" evidence="7">
    <location>
        <begin position="252"/>
        <end position="302"/>
    </location>
</feature>
<evidence type="ECO:0000259" key="8">
    <source>
        <dbReference type="PROSITE" id="PS51755"/>
    </source>
</evidence>
<evidence type="ECO:0000256" key="1">
    <source>
        <dbReference type="ARBA" id="ARBA00005820"/>
    </source>
</evidence>
<accession>A0ABV5QBG1</accession>
<sequence length="1009" mass="111198">MGRRVRINVLGQVECFIDDRKVPLRQGREQIVAALLGLNLDIVVTSNLMIDAIWGENPPRTAQNQVAICVSSLRKRLAGPGDTLIATVRSGYMLRAENCEVDYVITQERIQQAHAARANGCDEDARQLLREAMELWHGGTLAGISSDLLQARAAGIERQRRSVIEECLGLEIGLGYYRDAINELTALLAISPHDEHSCALLMKALYGAGHRAEAMDAYQRIQVRLREDLGVDPGSDLRAAYMAILSGEPMAAPRTPLPLRPASDPVAGPQESAPASVEKHRNAGREPDAELSRPSVPRQLPARPVFFSGRDTEMDHLDKELAVRQASGATPCLVIVGMGGVGKTTLAVHWAYQVTDRFPDGQLYCDLRSNVGDPMAPGEVLDDLLRGLGVPGSDIPDSLDSRAALFRTLLVDKQILIILDNAWNSEQVRPLLPGAAGCVVVVTSRAAMSGLTVVEGAALLRLRALEEEQAERVLGLALGGDPRGSDTHGIRDLARLCDGLPLALRIVAAKLTARPHWTVAELVERLRDERRRLRELSHDETGLLSGFVLSYQGLNTDAARLFRQLGLIDAPDLPRWVASPLADLDMDKAQDMLEELVAAHLIDVTGRDGIGQNRYRMHDLVRLFARQRVMEEDTEDERKAALGRVLGAWMGLVEEAHRRVRGGDYLVMHGMAPRWRMEPAPMNVLLRQPLEWLEAERRSIVSTIFQAADAGLDELCWELTATAATLFEMRGYVDDWRATHERALGEARRAGNRQGEAAMLSGQAGIEITRDGKRAKELLERARSIFEEIGDERGVAHVLRSLAVLDRLGGRFDLAMERYRQALSTLRRVGDLVAQTHTLIGLALIYMERRDVRAARETLAEALTLAEETGDSRSRAQVLYRLGELRLTEQDFEGAMEAFAVAIGLARALDDTSGEAFLLRALGEAALLRGDLPTARRRLDRAMELASRLTDAFLNGRVCLTLAELRVADGDPSEAEDLLRRAAKAFAEVPADHWELRARERLDALDGRS</sequence>
<reference evidence="9 10" key="1">
    <citation type="submission" date="2024-09" db="EMBL/GenBank/DDBJ databases">
        <authorList>
            <person name="Sun Q."/>
            <person name="Mori K."/>
        </authorList>
    </citation>
    <scope>NUCLEOTIDE SEQUENCE [LARGE SCALE GENOMIC DNA]</scope>
    <source>
        <strain evidence="9 10">JCM 3323</strain>
    </source>
</reference>
<evidence type="ECO:0000313" key="9">
    <source>
        <dbReference type="EMBL" id="MFB9532821.1"/>
    </source>
</evidence>
<dbReference type="SUPFAM" id="SSF52540">
    <property type="entry name" value="P-loop containing nucleoside triphosphate hydrolases"/>
    <property type="match status" value="1"/>
</dbReference>
<comment type="caution">
    <text evidence="9">The sequence shown here is derived from an EMBL/GenBank/DDBJ whole genome shotgun (WGS) entry which is preliminary data.</text>
</comment>
<dbReference type="InterPro" id="IPR005158">
    <property type="entry name" value="BTAD"/>
</dbReference>
<dbReference type="SMART" id="SM00382">
    <property type="entry name" value="AAA"/>
    <property type="match status" value="1"/>
</dbReference>
<dbReference type="Pfam" id="PF00486">
    <property type="entry name" value="Trans_reg_C"/>
    <property type="match status" value="1"/>
</dbReference>
<dbReference type="RefSeq" id="WP_346121567.1">
    <property type="nucleotide sequence ID" value="NZ_BAAAXC010000012.1"/>
</dbReference>
<dbReference type="InterPro" id="IPR011990">
    <property type="entry name" value="TPR-like_helical_dom_sf"/>
</dbReference>
<dbReference type="InterPro" id="IPR001867">
    <property type="entry name" value="OmpR/PhoB-type_DNA-bd"/>
</dbReference>
<dbReference type="Gene3D" id="3.40.50.300">
    <property type="entry name" value="P-loop containing nucleotide triphosphate hydrolases"/>
    <property type="match status" value="1"/>
</dbReference>
<evidence type="ECO:0000256" key="4">
    <source>
        <dbReference type="ARBA" id="ARBA00023163"/>
    </source>
</evidence>
<protein>
    <submittedName>
        <fullName evidence="9">BTAD domain-containing putative transcriptional regulator</fullName>
    </submittedName>
</protein>
<keyword evidence="2" id="KW-0805">Transcription regulation</keyword>
<evidence type="ECO:0000256" key="5">
    <source>
        <dbReference type="PROSITE-ProRule" id="PRU00339"/>
    </source>
</evidence>
<dbReference type="Pfam" id="PF03704">
    <property type="entry name" value="BTAD"/>
    <property type="match status" value="1"/>
</dbReference>
<dbReference type="Gene3D" id="1.25.40.10">
    <property type="entry name" value="Tetratricopeptide repeat domain"/>
    <property type="match status" value="2"/>
</dbReference>
<evidence type="ECO:0000313" key="10">
    <source>
        <dbReference type="Proteomes" id="UP001589646"/>
    </source>
</evidence>
<dbReference type="SUPFAM" id="SSF48452">
    <property type="entry name" value="TPR-like"/>
    <property type="match status" value="2"/>
</dbReference>
<feature type="repeat" description="TPR" evidence="5">
    <location>
        <begin position="876"/>
        <end position="909"/>
    </location>
</feature>
<dbReference type="InterPro" id="IPR019734">
    <property type="entry name" value="TPR_rpt"/>
</dbReference>
<gene>
    <name evidence="9" type="ORF">ACFFRN_39990</name>
</gene>
<dbReference type="CDD" id="cd15831">
    <property type="entry name" value="BTAD"/>
    <property type="match status" value="1"/>
</dbReference>
<comment type="similarity">
    <text evidence="1">Belongs to the AfsR/DnrI/RedD regulatory family.</text>
</comment>
<dbReference type="PROSITE" id="PS50005">
    <property type="entry name" value="TPR"/>
    <property type="match status" value="1"/>
</dbReference>
<feature type="domain" description="OmpR/PhoB-type" evidence="8">
    <location>
        <begin position="1"/>
        <end position="96"/>
    </location>
</feature>
<keyword evidence="5" id="KW-0802">TPR repeat</keyword>
<dbReference type="Gene3D" id="1.10.10.10">
    <property type="entry name" value="Winged helix-like DNA-binding domain superfamily/Winged helix DNA-binding domain"/>
    <property type="match status" value="2"/>
</dbReference>